<comment type="caution">
    <text evidence="1">The sequence shown here is derived from an EMBL/GenBank/DDBJ whole genome shotgun (WGS) entry which is preliminary data.</text>
</comment>
<accession>A0A3L8Q078</accession>
<organism evidence="1 2">
    <name type="scientific">Parashewanella curva</name>
    <dbReference type="NCBI Taxonomy" id="2338552"/>
    <lineage>
        <taxon>Bacteria</taxon>
        <taxon>Pseudomonadati</taxon>
        <taxon>Pseudomonadota</taxon>
        <taxon>Gammaproteobacteria</taxon>
        <taxon>Alteromonadales</taxon>
        <taxon>Shewanellaceae</taxon>
        <taxon>Parashewanella</taxon>
    </lineage>
</organism>
<name>A0A3L8Q078_9GAMM</name>
<dbReference type="OrthoDB" id="5432576at2"/>
<proteinExistence type="predicted"/>
<sequence>MQQLLWLNRDSEPVVAANVTRSLNGAPHIQQTVINHGRKVILGTKDSGMDKDDFNALKTHSKTKLTEFDLQVEGQTLSVIWDHTQGPAVTGEDPFDQVGGFEMKTNVTLRFLTV</sequence>
<reference evidence="1 2" key="1">
    <citation type="submission" date="2018-09" db="EMBL/GenBank/DDBJ databases">
        <title>Phylogeny of the Shewanellaceae, and recommendation for two new genera, Pseudoshewanella and Parashewanella.</title>
        <authorList>
            <person name="Wang G."/>
        </authorList>
    </citation>
    <scope>NUCLEOTIDE SEQUENCE [LARGE SCALE GENOMIC DNA]</scope>
    <source>
        <strain evidence="1 2">C51</strain>
    </source>
</reference>
<keyword evidence="2" id="KW-1185">Reference proteome</keyword>
<protein>
    <submittedName>
        <fullName evidence="1">Uncharacterized protein</fullName>
    </submittedName>
</protein>
<dbReference type="EMBL" id="QZEI01000009">
    <property type="protein sequence ID" value="RLV61067.1"/>
    <property type="molecule type" value="Genomic_DNA"/>
</dbReference>
<dbReference type="Proteomes" id="UP000281474">
    <property type="component" value="Unassembled WGS sequence"/>
</dbReference>
<gene>
    <name evidence="1" type="ORF">D5018_03970</name>
</gene>
<evidence type="ECO:0000313" key="1">
    <source>
        <dbReference type="EMBL" id="RLV61067.1"/>
    </source>
</evidence>
<dbReference type="AlphaFoldDB" id="A0A3L8Q078"/>
<evidence type="ECO:0000313" key="2">
    <source>
        <dbReference type="Proteomes" id="UP000281474"/>
    </source>
</evidence>